<dbReference type="SUPFAM" id="SSF53335">
    <property type="entry name" value="S-adenosyl-L-methionine-dependent methyltransferases"/>
    <property type="match status" value="1"/>
</dbReference>
<reference evidence="5 6" key="1">
    <citation type="submission" date="2024-10" db="EMBL/GenBank/DDBJ databases">
        <title>The Natural Products Discovery Center: Release of the First 8490 Sequenced Strains for Exploring Actinobacteria Biosynthetic Diversity.</title>
        <authorList>
            <person name="Kalkreuter E."/>
            <person name="Kautsar S.A."/>
            <person name="Yang D."/>
            <person name="Bader C.D."/>
            <person name="Teijaro C.N."/>
            <person name="Fluegel L."/>
            <person name="Davis C.M."/>
            <person name="Simpson J.R."/>
            <person name="Lauterbach L."/>
            <person name="Steele A.D."/>
            <person name="Gui C."/>
            <person name="Meng S."/>
            <person name="Li G."/>
            <person name="Viehrig K."/>
            <person name="Ye F."/>
            <person name="Su P."/>
            <person name="Kiefer A.F."/>
            <person name="Nichols A."/>
            <person name="Cepeda A.J."/>
            <person name="Yan W."/>
            <person name="Fan B."/>
            <person name="Jiang Y."/>
            <person name="Adhikari A."/>
            <person name="Zheng C.-J."/>
            <person name="Schuster L."/>
            <person name="Cowan T.M."/>
            <person name="Smanski M.J."/>
            <person name="Chevrette M.G."/>
            <person name="De Carvalho L.P.S."/>
            <person name="Shen B."/>
        </authorList>
    </citation>
    <scope>NUCLEOTIDE SEQUENCE [LARGE SCALE GENOMIC DNA]</scope>
    <source>
        <strain evidence="5 6">NPDC020327</strain>
    </source>
</reference>
<sequence length="323" mass="36415">MTGFDSYLEMQADTPTGDTIRKEQYAQMVETYYSFATNFFQLMWGESFHFAPRRRGESFRASLVRHEHWLASRLNLGPGVRAADFGCGVGGPMRCITRFSEASITGITISPEQVARGTRLNRSAGLDDRCRIVWGDYLQPPFRDGEFDAVYEVEAIIHSPDHRGVYEQAYRVLRPGGVFGGYAWCMTELYDKEDPEHQRVKRDIERGTALSDIPSTSFVTKALQEVGFELVEAQDRIVSGDPEIPWWLPLTGRERDPRYLLFSPPGRLALDKLTTAAEHLRLVPPSTRQITKTVMSSVNALAAGGKAGIFTPFFFFLCRKPAV</sequence>
<evidence type="ECO:0000256" key="2">
    <source>
        <dbReference type="ARBA" id="ARBA00022679"/>
    </source>
</evidence>
<dbReference type="Gene3D" id="3.40.50.150">
    <property type="entry name" value="Vaccinia Virus protein VP39"/>
    <property type="match status" value="1"/>
</dbReference>
<dbReference type="GO" id="GO:0008168">
    <property type="term" value="F:methyltransferase activity"/>
    <property type="evidence" value="ECO:0007669"/>
    <property type="project" value="UniProtKB-KW"/>
</dbReference>
<dbReference type="Proteomes" id="UP001611548">
    <property type="component" value="Unassembled WGS sequence"/>
</dbReference>
<dbReference type="InterPro" id="IPR050447">
    <property type="entry name" value="Erg6_SMT_methyltransf"/>
</dbReference>
<dbReference type="Pfam" id="PF08498">
    <property type="entry name" value="Sterol_MT_C"/>
    <property type="match status" value="1"/>
</dbReference>
<dbReference type="InterPro" id="IPR029063">
    <property type="entry name" value="SAM-dependent_MTases_sf"/>
</dbReference>
<name>A0ABW7UX46_9ACTN</name>
<dbReference type="RefSeq" id="WP_055473444.1">
    <property type="nucleotide sequence ID" value="NZ_JBIRWE010000008.1"/>
</dbReference>
<keyword evidence="1 5" id="KW-0489">Methyltransferase</keyword>
<keyword evidence="6" id="KW-1185">Reference proteome</keyword>
<proteinExistence type="predicted"/>
<gene>
    <name evidence="5" type="ORF">ACH429_19180</name>
</gene>
<keyword evidence="3" id="KW-0949">S-adenosyl-L-methionine</keyword>
<evidence type="ECO:0000256" key="1">
    <source>
        <dbReference type="ARBA" id="ARBA00022603"/>
    </source>
</evidence>
<dbReference type="PANTHER" id="PTHR44068:SF1">
    <property type="entry name" value="HYPOTHETICAL LOC100005854"/>
    <property type="match status" value="1"/>
</dbReference>
<evidence type="ECO:0000313" key="6">
    <source>
        <dbReference type="Proteomes" id="UP001611548"/>
    </source>
</evidence>
<protein>
    <submittedName>
        <fullName evidence="5">Methyltransferase domain-containing protein</fullName>
    </submittedName>
</protein>
<dbReference type="Pfam" id="PF08241">
    <property type="entry name" value="Methyltransf_11"/>
    <property type="match status" value="1"/>
</dbReference>
<dbReference type="InterPro" id="IPR013705">
    <property type="entry name" value="Sterol_MeTrfase_C"/>
</dbReference>
<feature type="domain" description="SAM-dependent methyltransferase Erg6/SMT-type" evidence="4">
    <location>
        <begin position="32"/>
        <end position="321"/>
    </location>
</feature>
<dbReference type="PROSITE" id="PS51685">
    <property type="entry name" value="SAM_MT_ERG6_SMT"/>
    <property type="match status" value="1"/>
</dbReference>
<keyword evidence="2" id="KW-0808">Transferase</keyword>
<dbReference type="GO" id="GO:0032259">
    <property type="term" value="P:methylation"/>
    <property type="evidence" value="ECO:0007669"/>
    <property type="project" value="UniProtKB-KW"/>
</dbReference>
<organism evidence="5 6">
    <name type="scientific">Streptomyces pathocidini</name>
    <dbReference type="NCBI Taxonomy" id="1650571"/>
    <lineage>
        <taxon>Bacteria</taxon>
        <taxon>Bacillati</taxon>
        <taxon>Actinomycetota</taxon>
        <taxon>Actinomycetes</taxon>
        <taxon>Kitasatosporales</taxon>
        <taxon>Streptomycetaceae</taxon>
        <taxon>Streptomyces</taxon>
    </lineage>
</organism>
<dbReference type="CDD" id="cd02440">
    <property type="entry name" value="AdoMet_MTases"/>
    <property type="match status" value="1"/>
</dbReference>
<dbReference type="PANTHER" id="PTHR44068">
    <property type="entry name" value="ZGC:194242"/>
    <property type="match status" value="1"/>
</dbReference>
<evidence type="ECO:0000256" key="3">
    <source>
        <dbReference type="ARBA" id="ARBA00022691"/>
    </source>
</evidence>
<dbReference type="InterPro" id="IPR013216">
    <property type="entry name" value="Methyltransf_11"/>
</dbReference>
<comment type="caution">
    <text evidence="5">The sequence shown here is derived from an EMBL/GenBank/DDBJ whole genome shotgun (WGS) entry which is preliminary data.</text>
</comment>
<dbReference type="EMBL" id="JBIRWE010000008">
    <property type="protein sequence ID" value="MFI1966197.1"/>
    <property type="molecule type" value="Genomic_DNA"/>
</dbReference>
<accession>A0ABW7UX46</accession>
<evidence type="ECO:0000259" key="4">
    <source>
        <dbReference type="PROSITE" id="PS51685"/>
    </source>
</evidence>
<evidence type="ECO:0000313" key="5">
    <source>
        <dbReference type="EMBL" id="MFI1966197.1"/>
    </source>
</evidence>
<dbReference type="InterPro" id="IPR030384">
    <property type="entry name" value="MeTrfase_SMT"/>
</dbReference>